<sequence length="202" mass="23043">MMSEEDNSSPLTTDAVPLDFEKLKIPKDEEEVKETPKERRKSSTTKEPRRSSSHVMMNFVQSNGIHIGNTFNLVTSPQAAPDFQRSTSAYKKTQEIKDLISSKDVITKEDILWLSTHIGKGWRRIGALLNYSEGQIDQFEANYGRSNIREAIYRLLLDWKNSREEEEATVGIVSKAMWKAKECDAVQRWALRRGKPIPPSSA</sequence>
<dbReference type="EMBL" id="KZ308622">
    <property type="protein sequence ID" value="KAG8232490.1"/>
    <property type="molecule type" value="Genomic_DNA"/>
</dbReference>
<dbReference type="Proteomes" id="UP000792457">
    <property type="component" value="Unassembled WGS sequence"/>
</dbReference>
<dbReference type="SUPFAM" id="SSF47986">
    <property type="entry name" value="DEATH domain"/>
    <property type="match status" value="1"/>
</dbReference>
<feature type="domain" description="Death" evidence="2">
    <location>
        <begin position="114"/>
        <end position="187"/>
    </location>
</feature>
<evidence type="ECO:0000256" key="1">
    <source>
        <dbReference type="SAM" id="MobiDB-lite"/>
    </source>
</evidence>
<evidence type="ECO:0000313" key="3">
    <source>
        <dbReference type="EMBL" id="KAG8232490.1"/>
    </source>
</evidence>
<comment type="caution">
    <text evidence="3">The sequence shown here is derived from an EMBL/GenBank/DDBJ whole genome shotgun (WGS) entry which is preliminary data.</text>
</comment>
<dbReference type="PROSITE" id="PS50017">
    <property type="entry name" value="DEATH_DOMAIN"/>
    <property type="match status" value="1"/>
</dbReference>
<proteinExistence type="predicted"/>
<keyword evidence="4" id="KW-1185">Reference proteome</keyword>
<dbReference type="CDD" id="cd01670">
    <property type="entry name" value="Death"/>
    <property type="match status" value="1"/>
</dbReference>
<name>A0A8K0P1P0_LADFU</name>
<feature type="region of interest" description="Disordered" evidence="1">
    <location>
        <begin position="1"/>
        <end position="54"/>
    </location>
</feature>
<protein>
    <recommendedName>
        <fullName evidence="2">Death domain-containing protein</fullName>
    </recommendedName>
</protein>
<dbReference type="InterPro" id="IPR011029">
    <property type="entry name" value="DEATH-like_dom_sf"/>
</dbReference>
<gene>
    <name evidence="3" type="ORF">J437_LFUL011259</name>
</gene>
<dbReference type="Gene3D" id="1.10.533.10">
    <property type="entry name" value="Death Domain, Fas"/>
    <property type="match status" value="1"/>
</dbReference>
<dbReference type="OrthoDB" id="535509at2759"/>
<dbReference type="Pfam" id="PF00531">
    <property type="entry name" value="Death"/>
    <property type="match status" value="1"/>
</dbReference>
<evidence type="ECO:0000259" key="2">
    <source>
        <dbReference type="PROSITE" id="PS50017"/>
    </source>
</evidence>
<organism evidence="3 4">
    <name type="scientific">Ladona fulva</name>
    <name type="common">Scarce chaser dragonfly</name>
    <name type="synonym">Libellula fulva</name>
    <dbReference type="NCBI Taxonomy" id="123851"/>
    <lineage>
        <taxon>Eukaryota</taxon>
        <taxon>Metazoa</taxon>
        <taxon>Ecdysozoa</taxon>
        <taxon>Arthropoda</taxon>
        <taxon>Hexapoda</taxon>
        <taxon>Insecta</taxon>
        <taxon>Pterygota</taxon>
        <taxon>Palaeoptera</taxon>
        <taxon>Odonata</taxon>
        <taxon>Epiprocta</taxon>
        <taxon>Anisoptera</taxon>
        <taxon>Libelluloidea</taxon>
        <taxon>Libellulidae</taxon>
        <taxon>Ladona</taxon>
    </lineage>
</organism>
<accession>A0A8K0P1P0</accession>
<reference evidence="3" key="2">
    <citation type="submission" date="2017-10" db="EMBL/GenBank/DDBJ databases">
        <title>Ladona fulva Genome sequencing and assembly.</title>
        <authorList>
            <person name="Murali S."/>
            <person name="Richards S."/>
            <person name="Bandaranaike D."/>
            <person name="Bellair M."/>
            <person name="Blankenburg K."/>
            <person name="Chao H."/>
            <person name="Dinh H."/>
            <person name="Doddapaneni H."/>
            <person name="Dugan-Rocha S."/>
            <person name="Elkadiri S."/>
            <person name="Gnanaolivu R."/>
            <person name="Hernandez B."/>
            <person name="Skinner E."/>
            <person name="Javaid M."/>
            <person name="Lee S."/>
            <person name="Li M."/>
            <person name="Ming W."/>
            <person name="Munidasa M."/>
            <person name="Muniz J."/>
            <person name="Nguyen L."/>
            <person name="Hughes D."/>
            <person name="Osuji N."/>
            <person name="Pu L.-L."/>
            <person name="Puazo M."/>
            <person name="Qu C."/>
            <person name="Quiroz J."/>
            <person name="Raj R."/>
            <person name="Weissenberger G."/>
            <person name="Xin Y."/>
            <person name="Zou X."/>
            <person name="Han Y."/>
            <person name="Worley K."/>
            <person name="Muzny D."/>
            <person name="Gibbs R."/>
        </authorList>
    </citation>
    <scope>NUCLEOTIDE SEQUENCE</scope>
    <source>
        <strain evidence="3">Sampled in the wild</strain>
    </source>
</reference>
<reference evidence="3" key="1">
    <citation type="submission" date="2013-04" db="EMBL/GenBank/DDBJ databases">
        <authorList>
            <person name="Qu J."/>
            <person name="Murali S.C."/>
            <person name="Bandaranaike D."/>
            <person name="Bellair M."/>
            <person name="Blankenburg K."/>
            <person name="Chao H."/>
            <person name="Dinh H."/>
            <person name="Doddapaneni H."/>
            <person name="Downs B."/>
            <person name="Dugan-Rocha S."/>
            <person name="Elkadiri S."/>
            <person name="Gnanaolivu R.D."/>
            <person name="Hernandez B."/>
            <person name="Javaid M."/>
            <person name="Jayaseelan J.C."/>
            <person name="Lee S."/>
            <person name="Li M."/>
            <person name="Ming W."/>
            <person name="Munidasa M."/>
            <person name="Muniz J."/>
            <person name="Nguyen L."/>
            <person name="Ongeri F."/>
            <person name="Osuji N."/>
            <person name="Pu L.-L."/>
            <person name="Puazo M."/>
            <person name="Qu C."/>
            <person name="Quiroz J."/>
            <person name="Raj R."/>
            <person name="Weissenberger G."/>
            <person name="Xin Y."/>
            <person name="Zou X."/>
            <person name="Han Y."/>
            <person name="Richards S."/>
            <person name="Worley K."/>
            <person name="Muzny D."/>
            <person name="Gibbs R."/>
        </authorList>
    </citation>
    <scope>NUCLEOTIDE SEQUENCE</scope>
    <source>
        <strain evidence="3">Sampled in the wild</strain>
    </source>
</reference>
<dbReference type="GO" id="GO:0007165">
    <property type="term" value="P:signal transduction"/>
    <property type="evidence" value="ECO:0007669"/>
    <property type="project" value="InterPro"/>
</dbReference>
<dbReference type="AlphaFoldDB" id="A0A8K0P1P0"/>
<dbReference type="InterPro" id="IPR000488">
    <property type="entry name" value="Death_dom"/>
</dbReference>
<evidence type="ECO:0000313" key="4">
    <source>
        <dbReference type="Proteomes" id="UP000792457"/>
    </source>
</evidence>